<keyword evidence="3 6" id="KW-0812">Transmembrane</keyword>
<keyword evidence="5 6" id="KW-0472">Membrane</keyword>
<dbReference type="InterPro" id="IPR003740">
    <property type="entry name" value="YitT"/>
</dbReference>
<proteinExistence type="predicted"/>
<dbReference type="PANTHER" id="PTHR33545:SF5">
    <property type="entry name" value="UPF0750 MEMBRANE PROTEIN YITT"/>
    <property type="match status" value="1"/>
</dbReference>
<dbReference type="Pfam" id="PF02588">
    <property type="entry name" value="YitT_membrane"/>
    <property type="match status" value="1"/>
</dbReference>
<evidence type="ECO:0000256" key="2">
    <source>
        <dbReference type="ARBA" id="ARBA00022475"/>
    </source>
</evidence>
<feature type="transmembrane region" description="Helical" evidence="6">
    <location>
        <begin position="151"/>
        <end position="172"/>
    </location>
</feature>
<sequence length="205" mass="22347">MTETTTTTQRHRLAEDVMAFLLGTLIAALGVTLYSEALLATGGTMGLSLLLQRITGWNFALVFFVINLPFYALSLLRMGWRTTLRTFIAVSLVSLFAKLTPSWIDVSTLDPIYAAIVGGGLTGVGLLMLFRHRASLGGLTILALYLQDRGVMRAGYFQLCIDALILLLACFVLRWDKVLLSLVGAAVLNLVIALNHRPGRYVAVS</sequence>
<feature type="transmembrane region" description="Helical" evidence="6">
    <location>
        <begin position="17"/>
        <end position="34"/>
    </location>
</feature>
<protein>
    <submittedName>
        <fullName evidence="7">YitT family protein</fullName>
    </submittedName>
</protein>
<evidence type="ECO:0000313" key="7">
    <source>
        <dbReference type="EMBL" id="MCO6049460.1"/>
    </source>
</evidence>
<evidence type="ECO:0000256" key="6">
    <source>
        <dbReference type="SAM" id="Phobius"/>
    </source>
</evidence>
<evidence type="ECO:0000256" key="1">
    <source>
        <dbReference type="ARBA" id="ARBA00004651"/>
    </source>
</evidence>
<keyword evidence="8" id="KW-1185">Reference proteome</keyword>
<dbReference type="Proteomes" id="UP001205906">
    <property type="component" value="Unassembled WGS sequence"/>
</dbReference>
<dbReference type="InterPro" id="IPR051461">
    <property type="entry name" value="UPF0750_membrane"/>
</dbReference>
<feature type="transmembrane region" description="Helical" evidence="6">
    <location>
        <begin position="54"/>
        <end position="76"/>
    </location>
</feature>
<evidence type="ECO:0000256" key="5">
    <source>
        <dbReference type="ARBA" id="ARBA00023136"/>
    </source>
</evidence>
<evidence type="ECO:0000256" key="3">
    <source>
        <dbReference type="ARBA" id="ARBA00022692"/>
    </source>
</evidence>
<evidence type="ECO:0000313" key="8">
    <source>
        <dbReference type="Proteomes" id="UP001205906"/>
    </source>
</evidence>
<dbReference type="PANTHER" id="PTHR33545">
    <property type="entry name" value="UPF0750 MEMBRANE PROTEIN YITT-RELATED"/>
    <property type="match status" value="1"/>
</dbReference>
<organism evidence="7 8">
    <name type="scientific">Mesorhizobium liriopis</name>
    <dbReference type="NCBI Taxonomy" id="2953882"/>
    <lineage>
        <taxon>Bacteria</taxon>
        <taxon>Pseudomonadati</taxon>
        <taxon>Pseudomonadota</taxon>
        <taxon>Alphaproteobacteria</taxon>
        <taxon>Hyphomicrobiales</taxon>
        <taxon>Phyllobacteriaceae</taxon>
        <taxon>Mesorhizobium</taxon>
    </lineage>
</organism>
<dbReference type="EMBL" id="JAMXQS010000003">
    <property type="protein sequence ID" value="MCO6049460.1"/>
    <property type="molecule type" value="Genomic_DNA"/>
</dbReference>
<name>A0ABT1C5G7_9HYPH</name>
<gene>
    <name evidence="7" type="ORF">NGM99_06610</name>
</gene>
<dbReference type="RefSeq" id="WP_252817307.1">
    <property type="nucleotide sequence ID" value="NZ_JAMXQS010000003.1"/>
</dbReference>
<comment type="subcellular location">
    <subcellularLocation>
        <location evidence="1">Cell membrane</location>
        <topology evidence="1">Multi-pass membrane protein</topology>
    </subcellularLocation>
</comment>
<keyword evidence="4 6" id="KW-1133">Transmembrane helix</keyword>
<accession>A0ABT1C5G7</accession>
<evidence type="ECO:0000256" key="4">
    <source>
        <dbReference type="ARBA" id="ARBA00022989"/>
    </source>
</evidence>
<feature type="transmembrane region" description="Helical" evidence="6">
    <location>
        <begin position="112"/>
        <end position="130"/>
    </location>
</feature>
<comment type="caution">
    <text evidence="7">The sequence shown here is derived from an EMBL/GenBank/DDBJ whole genome shotgun (WGS) entry which is preliminary data.</text>
</comment>
<keyword evidence="2" id="KW-1003">Cell membrane</keyword>
<reference evidence="7 8" key="1">
    <citation type="submission" date="2022-06" db="EMBL/GenBank/DDBJ databases">
        <title>Mesorhizobium sp. strain RP14 Genome sequencing and assembly.</title>
        <authorList>
            <person name="Kim I."/>
        </authorList>
    </citation>
    <scope>NUCLEOTIDE SEQUENCE [LARGE SCALE GENOMIC DNA]</scope>
    <source>
        <strain evidence="8">RP14(2022)</strain>
    </source>
</reference>
<feature type="transmembrane region" description="Helical" evidence="6">
    <location>
        <begin position="178"/>
        <end position="195"/>
    </location>
</feature>